<keyword evidence="5" id="KW-1185">Reference proteome</keyword>
<protein>
    <submittedName>
        <fullName evidence="4">GNAT family acetyltransferase</fullName>
        <ecNumber evidence="4">2.3.1.-</ecNumber>
    </submittedName>
</protein>
<dbReference type="EC" id="2.3.1.-" evidence="4"/>
<dbReference type="CDD" id="cd04301">
    <property type="entry name" value="NAT_SF"/>
    <property type="match status" value="1"/>
</dbReference>
<dbReference type="InterPro" id="IPR000182">
    <property type="entry name" value="GNAT_dom"/>
</dbReference>
<dbReference type="Pfam" id="PF00583">
    <property type="entry name" value="Acetyltransf_1"/>
    <property type="match status" value="1"/>
</dbReference>
<proteinExistence type="predicted"/>
<dbReference type="AlphaFoldDB" id="A0AA41QHE2"/>
<feature type="domain" description="N-acetyltransferase" evidence="3">
    <location>
        <begin position="26"/>
        <end position="173"/>
    </location>
</feature>
<dbReference type="GO" id="GO:0016747">
    <property type="term" value="F:acyltransferase activity, transferring groups other than amino-acyl groups"/>
    <property type="evidence" value="ECO:0007669"/>
    <property type="project" value="InterPro"/>
</dbReference>
<keyword evidence="2 4" id="KW-0012">Acyltransferase</keyword>
<dbReference type="PANTHER" id="PTHR43072">
    <property type="entry name" value="N-ACETYLTRANSFERASE"/>
    <property type="match status" value="1"/>
</dbReference>
<comment type="caution">
    <text evidence="4">The sequence shown here is derived from an EMBL/GenBank/DDBJ whole genome shotgun (WGS) entry which is preliminary data.</text>
</comment>
<evidence type="ECO:0000256" key="2">
    <source>
        <dbReference type="ARBA" id="ARBA00023315"/>
    </source>
</evidence>
<dbReference type="Proteomes" id="UP001165405">
    <property type="component" value="Unassembled WGS sequence"/>
</dbReference>
<evidence type="ECO:0000256" key="1">
    <source>
        <dbReference type="ARBA" id="ARBA00022679"/>
    </source>
</evidence>
<dbReference type="PROSITE" id="PS51186">
    <property type="entry name" value="GNAT"/>
    <property type="match status" value="1"/>
</dbReference>
<reference evidence="4" key="1">
    <citation type="submission" date="2022-01" db="EMBL/GenBank/DDBJ databases">
        <title>Antribacter sp. nov., isolated from Guizhou of China.</title>
        <authorList>
            <person name="Chengliang C."/>
            <person name="Ya Z."/>
        </authorList>
    </citation>
    <scope>NUCLEOTIDE SEQUENCE</scope>
    <source>
        <strain evidence="4">KLBMP 9083</strain>
    </source>
</reference>
<sequence length="173" mass="18052">MSSASDVVPGAPGGVVAEEGLAVGGLTFREIADAEVEQVVALWQECGLTRPWNDPYVDLADARAGDTSTVLVAHAEAPAEGTQEDGTEQGAVVATVMAGHDGHRGWLYYVAVAPGRQGAGLGRAAVVAGEAWLAARGARKVQLMVRSANAKVVGFYERLGYADQETTVLGRWF</sequence>
<dbReference type="NCBIfam" id="NF002959">
    <property type="entry name" value="PRK03624.1"/>
    <property type="match status" value="1"/>
</dbReference>
<evidence type="ECO:0000259" key="3">
    <source>
        <dbReference type="PROSITE" id="PS51186"/>
    </source>
</evidence>
<dbReference type="RefSeq" id="WP_236090502.1">
    <property type="nucleotide sequence ID" value="NZ_JAKGSG010000046.1"/>
</dbReference>
<dbReference type="Gene3D" id="3.40.630.30">
    <property type="match status" value="1"/>
</dbReference>
<evidence type="ECO:0000313" key="5">
    <source>
        <dbReference type="Proteomes" id="UP001165405"/>
    </source>
</evidence>
<dbReference type="PANTHER" id="PTHR43072:SF51">
    <property type="entry name" value="ABC SUPERFAMILY TRANSPORT PROTEIN"/>
    <property type="match status" value="1"/>
</dbReference>
<name>A0AA41QHE2_9MICO</name>
<dbReference type="SUPFAM" id="SSF55729">
    <property type="entry name" value="Acyl-CoA N-acyltransferases (Nat)"/>
    <property type="match status" value="1"/>
</dbReference>
<dbReference type="InterPro" id="IPR016181">
    <property type="entry name" value="Acyl_CoA_acyltransferase"/>
</dbReference>
<keyword evidence="1 4" id="KW-0808">Transferase</keyword>
<organism evidence="4 5">
    <name type="scientific">Antribacter soli</name>
    <dbReference type="NCBI Taxonomy" id="2910976"/>
    <lineage>
        <taxon>Bacteria</taxon>
        <taxon>Bacillati</taxon>
        <taxon>Actinomycetota</taxon>
        <taxon>Actinomycetes</taxon>
        <taxon>Micrococcales</taxon>
        <taxon>Promicromonosporaceae</taxon>
        <taxon>Antribacter</taxon>
    </lineage>
</organism>
<evidence type="ECO:0000313" key="4">
    <source>
        <dbReference type="EMBL" id="MCF4122706.1"/>
    </source>
</evidence>
<accession>A0AA41QHE2</accession>
<dbReference type="EMBL" id="JAKGSG010000046">
    <property type="protein sequence ID" value="MCF4122706.1"/>
    <property type="molecule type" value="Genomic_DNA"/>
</dbReference>
<gene>
    <name evidence="4" type="ORF">L1785_17135</name>
</gene>